<feature type="chain" id="PRO_5020424049" evidence="5">
    <location>
        <begin position="24"/>
        <end position="378"/>
    </location>
</feature>
<dbReference type="OrthoDB" id="9792285at2"/>
<gene>
    <name evidence="6" type="ORF">D3273_20130</name>
</gene>
<evidence type="ECO:0000256" key="1">
    <source>
        <dbReference type="ARBA" id="ARBA00022729"/>
    </source>
</evidence>
<dbReference type="AlphaFoldDB" id="A0A4Q2U5U0"/>
<dbReference type="InterPro" id="IPR011042">
    <property type="entry name" value="6-blade_b-propeller_TolB-like"/>
</dbReference>
<feature type="repeat" description="NHL" evidence="4">
    <location>
        <begin position="222"/>
        <end position="261"/>
    </location>
</feature>
<name>A0A4Q2U5U0_9HYPH</name>
<comment type="caution">
    <text evidence="6">The sequence shown here is derived from an EMBL/GenBank/DDBJ whole genome shotgun (WGS) entry which is preliminary data.</text>
</comment>
<keyword evidence="2" id="KW-0677">Repeat</keyword>
<dbReference type="PANTHER" id="PTHR10680">
    <property type="entry name" value="PEPTIDYL-GLYCINE ALPHA-AMIDATING MONOOXYGENASE"/>
    <property type="match status" value="1"/>
</dbReference>
<dbReference type="Pfam" id="PF01436">
    <property type="entry name" value="NHL"/>
    <property type="match status" value="1"/>
</dbReference>
<sequence length="378" mass="40361">MWHRRHFLRAAGAAMASATLAPAGALADAASTGAASTGAAAGAVPTIAYDSVPDPVRMPTDMYLGECSGVAVNSKGHVFVLSRGDTTGPAYGAAAAQLLEFDPDGRFVREIGHRLYAWSFAHAVKVDAADNVWVTDKGSDMVIKFTPEGRVALVLGRKQEAADELTAPLKHPNPPLPAVDGYFRQVTDVAWDAAGNSYISDGYINSRVAKVDRDGNWVKSWGERGTGPGQFHTPHSIAVDAQGLVYVADRSNRRIQVFDGEGAFKRQFTIDVPVPPGARPVIGDMPDEGAIAAGTFAPGSPWAICISPGPDPVLYSSDAYPGRIYRMTLDGRVLGVLGQAGRQPKQFGWIHQMACPTKDTLYVAELLNWRVQKLVLHA</sequence>
<keyword evidence="3" id="KW-0325">Glycoprotein</keyword>
<protein>
    <submittedName>
        <fullName evidence="6">6-bladed beta-propeller</fullName>
    </submittedName>
</protein>
<dbReference type="SUPFAM" id="SSF63829">
    <property type="entry name" value="Calcium-dependent phosphotriesterase"/>
    <property type="match status" value="1"/>
</dbReference>
<dbReference type="Proteomes" id="UP000290759">
    <property type="component" value="Unassembled WGS sequence"/>
</dbReference>
<dbReference type="Gene3D" id="2.120.10.30">
    <property type="entry name" value="TolB, C-terminal domain"/>
    <property type="match status" value="1"/>
</dbReference>
<reference evidence="6 7" key="2">
    <citation type="submission" date="2019-02" db="EMBL/GenBank/DDBJ databases">
        <title>'Lichenibacterium ramalinii' gen. nov. sp. nov., 'Lichenibacterium minor' gen. nov. sp. nov.</title>
        <authorList>
            <person name="Pankratov T."/>
        </authorList>
    </citation>
    <scope>NUCLEOTIDE SEQUENCE [LARGE SCALE GENOMIC DNA]</scope>
    <source>
        <strain evidence="6 7">RmlP026</strain>
    </source>
</reference>
<organism evidence="6 7">
    <name type="scientific">Lichenibacterium minor</name>
    <dbReference type="NCBI Taxonomy" id="2316528"/>
    <lineage>
        <taxon>Bacteria</taxon>
        <taxon>Pseudomonadati</taxon>
        <taxon>Pseudomonadota</taxon>
        <taxon>Alphaproteobacteria</taxon>
        <taxon>Hyphomicrobiales</taxon>
        <taxon>Lichenihabitantaceae</taxon>
        <taxon>Lichenibacterium</taxon>
    </lineage>
</organism>
<evidence type="ECO:0000313" key="7">
    <source>
        <dbReference type="Proteomes" id="UP000290759"/>
    </source>
</evidence>
<evidence type="ECO:0000313" key="6">
    <source>
        <dbReference type="EMBL" id="RYC30205.1"/>
    </source>
</evidence>
<dbReference type="CDD" id="cd14958">
    <property type="entry name" value="NHL_PAL_like"/>
    <property type="match status" value="1"/>
</dbReference>
<keyword evidence="7" id="KW-1185">Reference proteome</keyword>
<feature type="signal peptide" evidence="5">
    <location>
        <begin position="1"/>
        <end position="23"/>
    </location>
</feature>
<dbReference type="InterPro" id="IPR006311">
    <property type="entry name" value="TAT_signal"/>
</dbReference>
<evidence type="ECO:0000256" key="2">
    <source>
        <dbReference type="ARBA" id="ARBA00022737"/>
    </source>
</evidence>
<dbReference type="PROSITE" id="PS51318">
    <property type="entry name" value="TAT"/>
    <property type="match status" value="1"/>
</dbReference>
<evidence type="ECO:0000256" key="5">
    <source>
        <dbReference type="SAM" id="SignalP"/>
    </source>
</evidence>
<keyword evidence="1 5" id="KW-0732">Signal</keyword>
<evidence type="ECO:0000256" key="4">
    <source>
        <dbReference type="PROSITE-ProRule" id="PRU00504"/>
    </source>
</evidence>
<dbReference type="EMBL" id="QYBB01000030">
    <property type="protein sequence ID" value="RYC30205.1"/>
    <property type="molecule type" value="Genomic_DNA"/>
</dbReference>
<dbReference type="PANTHER" id="PTHR10680:SF38">
    <property type="entry name" value="BLL1368 PROTEIN"/>
    <property type="match status" value="1"/>
</dbReference>
<dbReference type="InterPro" id="IPR001258">
    <property type="entry name" value="NHL_repeat"/>
</dbReference>
<proteinExistence type="predicted"/>
<accession>A0A4Q2U5U0</accession>
<evidence type="ECO:0000256" key="3">
    <source>
        <dbReference type="ARBA" id="ARBA00023180"/>
    </source>
</evidence>
<dbReference type="PROSITE" id="PS51125">
    <property type="entry name" value="NHL"/>
    <property type="match status" value="1"/>
</dbReference>
<reference evidence="6 7" key="1">
    <citation type="submission" date="2018-12" db="EMBL/GenBank/DDBJ databases">
        <authorList>
            <person name="Grouzdev D.S."/>
            <person name="Krutkina M.S."/>
        </authorList>
    </citation>
    <scope>NUCLEOTIDE SEQUENCE [LARGE SCALE GENOMIC DNA]</scope>
    <source>
        <strain evidence="6 7">RmlP026</strain>
    </source>
</reference>